<comment type="caution">
    <text evidence="2">The sequence shown here is derived from an EMBL/GenBank/DDBJ whole genome shotgun (WGS) entry which is preliminary data.</text>
</comment>
<feature type="non-terminal residue" evidence="2">
    <location>
        <position position="1"/>
    </location>
</feature>
<dbReference type="SUPFAM" id="SSF53098">
    <property type="entry name" value="Ribonuclease H-like"/>
    <property type="match status" value="1"/>
</dbReference>
<dbReference type="Pfam" id="PF02171">
    <property type="entry name" value="Piwi"/>
    <property type="match status" value="1"/>
</dbReference>
<dbReference type="PROSITE" id="PS50822">
    <property type="entry name" value="PIWI"/>
    <property type="match status" value="1"/>
</dbReference>
<dbReference type="InterPro" id="IPR003165">
    <property type="entry name" value="Piwi"/>
</dbReference>
<dbReference type="Proteomes" id="UP000541249">
    <property type="component" value="Unassembled WGS sequence"/>
</dbReference>
<dbReference type="Gene3D" id="3.40.50.2300">
    <property type="match status" value="1"/>
</dbReference>
<dbReference type="EMBL" id="VZZY01025954">
    <property type="protein sequence ID" value="NXW66708.1"/>
    <property type="molecule type" value="Genomic_DNA"/>
</dbReference>
<dbReference type="GO" id="GO:0003676">
    <property type="term" value="F:nucleic acid binding"/>
    <property type="evidence" value="ECO:0007669"/>
    <property type="project" value="InterPro"/>
</dbReference>
<protein>
    <submittedName>
        <fullName evidence="2">PIWL2 protein</fullName>
    </submittedName>
</protein>
<reference evidence="2 3" key="1">
    <citation type="submission" date="2019-09" db="EMBL/GenBank/DDBJ databases">
        <title>Bird 10,000 Genomes (B10K) Project - Family phase.</title>
        <authorList>
            <person name="Zhang G."/>
        </authorList>
    </citation>
    <scope>NUCLEOTIDE SEQUENCE [LARGE SCALE GENOMIC DNA]</scope>
    <source>
        <strain evidence="2">B10K-DU-002-51</strain>
        <tissue evidence="2">Muscle</tissue>
    </source>
</reference>
<proteinExistence type="predicted"/>
<dbReference type="AlphaFoldDB" id="A0A7L4DX45"/>
<dbReference type="OrthoDB" id="445936at2759"/>
<dbReference type="InterPro" id="IPR012337">
    <property type="entry name" value="RNaseH-like_sf"/>
</dbReference>
<name>A0A7L4DX45_9AVES</name>
<evidence type="ECO:0000313" key="2">
    <source>
        <dbReference type="EMBL" id="NXW66708.1"/>
    </source>
</evidence>
<gene>
    <name evidence="2" type="primary">Piwil2</name>
    <name evidence="2" type="ORF">EURGUL_R06225</name>
</gene>
<evidence type="ECO:0000313" key="3">
    <source>
        <dbReference type="Proteomes" id="UP000541249"/>
    </source>
</evidence>
<feature type="non-terminal residue" evidence="2">
    <location>
        <position position="246"/>
    </location>
</feature>
<evidence type="ECO:0000259" key="1">
    <source>
        <dbReference type="PROSITE" id="PS50822"/>
    </source>
</evidence>
<keyword evidence="3" id="KW-1185">Reference proteome</keyword>
<sequence length="246" mass="27808">MVLLVPELTFITGLPGRSDNRMVKDMVRELQQNPKQHYMRLTHLLRMIKETPNASQELVGWGLSLDSDIHRIHGRVLPTERINLRHSSFVPAKDLIWNKEVIREAPILTMAMNYWLLIYPERLQDLAKDLVASMESLCSPLGMHVSKPAVVELKDERIDTYAKAIQGALATGERVQLLLCLVPRIREDLYMAIKRLCCVQLSVPSQVISAQTLVGQSGRMRAVVQSVLLQINCKLGGELWGIDVPL</sequence>
<feature type="domain" description="Piwi" evidence="1">
    <location>
        <begin position="177"/>
        <end position="246"/>
    </location>
</feature>
<organism evidence="2 3">
    <name type="scientific">Eurystomus gularis</name>
    <dbReference type="NCBI Taxonomy" id="325343"/>
    <lineage>
        <taxon>Eukaryota</taxon>
        <taxon>Metazoa</taxon>
        <taxon>Chordata</taxon>
        <taxon>Craniata</taxon>
        <taxon>Vertebrata</taxon>
        <taxon>Euteleostomi</taxon>
        <taxon>Archelosauria</taxon>
        <taxon>Archosauria</taxon>
        <taxon>Dinosauria</taxon>
        <taxon>Saurischia</taxon>
        <taxon>Theropoda</taxon>
        <taxon>Coelurosauria</taxon>
        <taxon>Aves</taxon>
        <taxon>Neognathae</taxon>
        <taxon>Neoaves</taxon>
        <taxon>Telluraves</taxon>
        <taxon>Coraciimorphae</taxon>
        <taxon>Coraciiformes</taxon>
        <taxon>Coraciidae</taxon>
        <taxon>Eurystomus</taxon>
    </lineage>
</organism>
<dbReference type="PANTHER" id="PTHR22891">
    <property type="entry name" value="EUKARYOTIC TRANSLATION INITIATION FACTOR 2C"/>
    <property type="match status" value="1"/>
</dbReference>
<accession>A0A7L4DX45</accession>